<accession>A0A6S6T7L1</accession>
<dbReference type="InterPro" id="IPR029030">
    <property type="entry name" value="Caspase-like_dom_sf"/>
</dbReference>
<dbReference type="SMART" id="SM00115">
    <property type="entry name" value="CASc"/>
    <property type="match status" value="1"/>
</dbReference>
<dbReference type="Pfam" id="PF00656">
    <property type="entry name" value="Peptidase_C14"/>
    <property type="match status" value="1"/>
</dbReference>
<dbReference type="InterPro" id="IPR015917">
    <property type="entry name" value="Pept_C14A"/>
</dbReference>
<dbReference type="PROSITE" id="PS51257">
    <property type="entry name" value="PROKAR_LIPOPROTEIN"/>
    <property type="match status" value="1"/>
</dbReference>
<reference evidence="3" key="1">
    <citation type="submission" date="2020-01" db="EMBL/GenBank/DDBJ databases">
        <authorList>
            <person name="Meier V. D."/>
            <person name="Meier V D."/>
        </authorList>
    </citation>
    <scope>NUCLEOTIDE SEQUENCE</scope>
    <source>
        <strain evidence="3">HLG_WM_MAG_04</strain>
    </source>
</reference>
<dbReference type="PANTHER" id="PTHR22576:SF37">
    <property type="entry name" value="MUCOSA-ASSOCIATED LYMPHOID TISSUE LYMPHOMA TRANSLOCATION PROTEIN 1"/>
    <property type="match status" value="1"/>
</dbReference>
<dbReference type="EMBL" id="CACVAX010000038">
    <property type="protein sequence ID" value="CAA6812415.1"/>
    <property type="molecule type" value="Genomic_DNA"/>
</dbReference>
<evidence type="ECO:0000313" key="3">
    <source>
        <dbReference type="EMBL" id="CAA6812415.1"/>
    </source>
</evidence>
<dbReference type="InterPro" id="IPR001309">
    <property type="entry name" value="Pept_C14_p20"/>
</dbReference>
<comment type="similarity">
    <text evidence="1">Belongs to the peptidase C14A family.</text>
</comment>
<dbReference type="GO" id="GO:0004197">
    <property type="term" value="F:cysteine-type endopeptidase activity"/>
    <property type="evidence" value="ECO:0007669"/>
    <property type="project" value="InterPro"/>
</dbReference>
<dbReference type="PANTHER" id="PTHR22576">
    <property type="entry name" value="MUCOSA ASSOCIATED LYMPHOID TISSUE LYMPHOMA TRANSLOCATION PROTEIN 1/PARACASPASE"/>
    <property type="match status" value="1"/>
</dbReference>
<dbReference type="GO" id="GO:0006508">
    <property type="term" value="P:proteolysis"/>
    <property type="evidence" value="ECO:0007669"/>
    <property type="project" value="InterPro"/>
</dbReference>
<protein>
    <recommendedName>
        <fullName evidence="2">Caspase family p20 domain-containing protein</fullName>
    </recommendedName>
</protein>
<dbReference type="AlphaFoldDB" id="A0A6S6T7L1"/>
<gene>
    <name evidence="3" type="ORF">HELGO_WM5850</name>
</gene>
<dbReference type="InterPro" id="IPR052039">
    <property type="entry name" value="Caspase-related_regulators"/>
</dbReference>
<evidence type="ECO:0000256" key="1">
    <source>
        <dbReference type="ARBA" id="ARBA00010134"/>
    </source>
</evidence>
<organism evidence="3">
    <name type="scientific">uncultured Sulfurovum sp</name>
    <dbReference type="NCBI Taxonomy" id="269237"/>
    <lineage>
        <taxon>Bacteria</taxon>
        <taxon>Pseudomonadati</taxon>
        <taxon>Campylobacterota</taxon>
        <taxon>Epsilonproteobacteria</taxon>
        <taxon>Campylobacterales</taxon>
        <taxon>Sulfurovaceae</taxon>
        <taxon>Sulfurovum</taxon>
        <taxon>environmental samples</taxon>
    </lineage>
</organism>
<sequence length="287" mass="32964">MLKFFIFFYVLFIFACTAQPSLEERPMKRVALVVGNQDYKDNVLDNPIHDAKGIAKTLTSIGFDVHLTLNSTEAQFNQALQNVKSKIEPNNTLLFIYFAGHGNTLKEDSNEQFLMMTDKNETVLISIYKLYDFLNKAKARHNVMMIDACRDYKEHYVPVGKGKKNYRGNFRGVSVRSSDGFKKEEAVRVVDNYAHEFPKSTLISYATDPAQKAKDWSEHDMRHSPYSYALIQHLADEEVPIGEVFRRVRESVLNETNRTQGNSEITKLEKNIWLVPKRAEVAFAPPL</sequence>
<dbReference type="PROSITE" id="PS50208">
    <property type="entry name" value="CASPASE_P20"/>
    <property type="match status" value="1"/>
</dbReference>
<name>A0A6S6T7L1_9BACT</name>
<dbReference type="SUPFAM" id="SSF52129">
    <property type="entry name" value="Caspase-like"/>
    <property type="match status" value="1"/>
</dbReference>
<dbReference type="InterPro" id="IPR011600">
    <property type="entry name" value="Pept_C14_caspase"/>
</dbReference>
<dbReference type="Gene3D" id="3.40.50.1460">
    <property type="match status" value="1"/>
</dbReference>
<feature type="domain" description="Caspase family p20" evidence="2">
    <location>
        <begin position="27"/>
        <end position="153"/>
    </location>
</feature>
<proteinExistence type="inferred from homology"/>
<evidence type="ECO:0000259" key="2">
    <source>
        <dbReference type="PROSITE" id="PS50208"/>
    </source>
</evidence>